<keyword evidence="2" id="KW-0812">Transmembrane</keyword>
<keyword evidence="2" id="KW-0472">Membrane</keyword>
<name>A0A1Q3ACX9_ZYGRO</name>
<reference evidence="3 4" key="1">
    <citation type="submission" date="2016-08" db="EMBL/GenBank/DDBJ databases">
        <title>Draft genome sequence of allopolyploid Zygosaccharomyces rouxii.</title>
        <authorList>
            <person name="Watanabe J."/>
            <person name="Uehara K."/>
            <person name="Mogi Y."/>
            <person name="Tsukioka Y."/>
        </authorList>
    </citation>
    <scope>NUCLEOTIDE SEQUENCE [LARGE SCALE GENOMIC DNA]</scope>
    <source>
        <strain evidence="3 4">NBRC 110957</strain>
    </source>
</reference>
<dbReference type="EMBL" id="BDGX01000037">
    <property type="protein sequence ID" value="GAV53646.1"/>
    <property type="molecule type" value="Genomic_DNA"/>
</dbReference>
<dbReference type="Pfam" id="PF17316">
    <property type="entry name" value="Perilipin_2"/>
    <property type="match status" value="1"/>
</dbReference>
<evidence type="ECO:0000313" key="4">
    <source>
        <dbReference type="Proteomes" id="UP000187013"/>
    </source>
</evidence>
<evidence type="ECO:0000256" key="2">
    <source>
        <dbReference type="SAM" id="Phobius"/>
    </source>
</evidence>
<feature type="compositionally biased region" description="Basic and acidic residues" evidence="1">
    <location>
        <begin position="282"/>
        <end position="298"/>
    </location>
</feature>
<organism evidence="3 4">
    <name type="scientific">Zygosaccharomyces rouxii</name>
    <dbReference type="NCBI Taxonomy" id="4956"/>
    <lineage>
        <taxon>Eukaryota</taxon>
        <taxon>Fungi</taxon>
        <taxon>Dikarya</taxon>
        <taxon>Ascomycota</taxon>
        <taxon>Saccharomycotina</taxon>
        <taxon>Saccharomycetes</taxon>
        <taxon>Saccharomycetales</taxon>
        <taxon>Saccharomycetaceae</taxon>
        <taxon>Zygosaccharomyces</taxon>
    </lineage>
</organism>
<gene>
    <name evidence="3" type="ORF">ZYGR_0AK01480</name>
</gene>
<sequence length="313" mass="34806">MTKSEQRRPSVSSKVVVDKDMTDKFARNSPTLSHLYRFPALANGVDRVVNLPLVNIVLTWVLLLAGRARSLLVDSKRTPGFIKVGYNLIAGTVFKFDELFAILVLREGLGVLIEQWKNHGNKAGFWLGYFLIDYWANVVNILLTHFVLGSKKLAATPVILPTETDDEKHSLRHVEELAATTKGISKDVQEKIQTGYFEKTAGYARTKYDELFKPVAERVRTEYVEPTKAHALDTYKAVSSSYGTNLQNSESIPRAVVSTGIDLKNITLDNLKTTTAQVVEDEVKKMQEEDQAQTKEAESLPVHAGAPKGGNSE</sequence>
<proteinExistence type="predicted"/>
<evidence type="ECO:0000313" key="3">
    <source>
        <dbReference type="EMBL" id="GAV53646.1"/>
    </source>
</evidence>
<evidence type="ECO:0000256" key="1">
    <source>
        <dbReference type="SAM" id="MobiDB-lite"/>
    </source>
</evidence>
<keyword evidence="2" id="KW-1133">Transmembrane helix</keyword>
<protein>
    <submittedName>
        <fullName evidence="3">Uncharacterized protein</fullName>
    </submittedName>
</protein>
<feature type="region of interest" description="Disordered" evidence="1">
    <location>
        <begin position="282"/>
        <end position="313"/>
    </location>
</feature>
<dbReference type="OrthoDB" id="4065633at2759"/>
<dbReference type="AlphaFoldDB" id="A0A1Q3ACX9"/>
<comment type="caution">
    <text evidence="3">The sequence shown here is derived from an EMBL/GenBank/DDBJ whole genome shotgun (WGS) entry which is preliminary data.</text>
</comment>
<feature type="transmembrane region" description="Helical" evidence="2">
    <location>
        <begin position="125"/>
        <end position="148"/>
    </location>
</feature>
<accession>A0A1Q3ACX9</accession>
<dbReference type="Proteomes" id="UP000187013">
    <property type="component" value="Unassembled WGS sequence"/>
</dbReference>